<dbReference type="Pfam" id="PF18044">
    <property type="entry name" value="zf-CCCH_4"/>
    <property type="match status" value="1"/>
</dbReference>
<keyword evidence="1 4" id="KW-0479">Metal-binding</keyword>
<feature type="region of interest" description="Disordered" evidence="5">
    <location>
        <begin position="1"/>
        <end position="231"/>
    </location>
</feature>
<dbReference type="InterPro" id="IPR057031">
    <property type="entry name" value="SFR19-like_C"/>
</dbReference>
<keyword evidence="2 4" id="KW-0863">Zinc-finger</keyword>
<feature type="compositionally biased region" description="Basic and acidic residues" evidence="5">
    <location>
        <begin position="13"/>
        <end position="27"/>
    </location>
</feature>
<dbReference type="Proteomes" id="UP000824890">
    <property type="component" value="Unassembled WGS sequence"/>
</dbReference>
<keyword evidence="3 4" id="KW-0862">Zinc</keyword>
<feature type="zinc finger region" description="C3H1-type" evidence="4">
    <location>
        <begin position="234"/>
        <end position="261"/>
    </location>
</feature>
<evidence type="ECO:0000256" key="1">
    <source>
        <dbReference type="ARBA" id="ARBA00022723"/>
    </source>
</evidence>
<feature type="compositionally biased region" description="Basic and acidic residues" evidence="5">
    <location>
        <begin position="86"/>
        <end position="100"/>
    </location>
</feature>
<feature type="compositionally biased region" description="Basic and acidic residues" evidence="5">
    <location>
        <begin position="149"/>
        <end position="195"/>
    </location>
</feature>
<dbReference type="SMART" id="SM00356">
    <property type="entry name" value="ZnF_C3H1"/>
    <property type="match status" value="1"/>
</dbReference>
<feature type="compositionally biased region" description="Basic and acidic residues" evidence="5">
    <location>
        <begin position="131"/>
        <end position="140"/>
    </location>
</feature>
<reference evidence="7 8" key="1">
    <citation type="submission" date="2021-05" db="EMBL/GenBank/DDBJ databases">
        <title>Genome Assembly of Synthetic Allotetraploid Brassica napus Reveals Homoeologous Exchanges between Subgenomes.</title>
        <authorList>
            <person name="Davis J.T."/>
        </authorList>
    </citation>
    <scope>NUCLEOTIDE SEQUENCE [LARGE SCALE GENOMIC DNA]</scope>
    <source>
        <strain evidence="8">cv. Da-Ae</strain>
        <tissue evidence="7">Seedling</tissue>
    </source>
</reference>
<evidence type="ECO:0000256" key="4">
    <source>
        <dbReference type="PROSITE-ProRule" id="PRU00723"/>
    </source>
</evidence>
<organism evidence="7 8">
    <name type="scientific">Brassica napus</name>
    <name type="common">Rape</name>
    <dbReference type="NCBI Taxonomy" id="3708"/>
    <lineage>
        <taxon>Eukaryota</taxon>
        <taxon>Viridiplantae</taxon>
        <taxon>Streptophyta</taxon>
        <taxon>Embryophyta</taxon>
        <taxon>Tracheophyta</taxon>
        <taxon>Spermatophyta</taxon>
        <taxon>Magnoliopsida</taxon>
        <taxon>eudicotyledons</taxon>
        <taxon>Gunneridae</taxon>
        <taxon>Pentapetalae</taxon>
        <taxon>rosids</taxon>
        <taxon>malvids</taxon>
        <taxon>Brassicales</taxon>
        <taxon>Brassicaceae</taxon>
        <taxon>Brassiceae</taxon>
        <taxon>Brassica</taxon>
    </lineage>
</organism>
<dbReference type="PANTHER" id="PTHR36886:SF8">
    <property type="entry name" value="ZINC FINGER CCCH DOMAIN-CONTAINING PROTEIN 38"/>
    <property type="match status" value="1"/>
</dbReference>
<keyword evidence="8" id="KW-1185">Reference proteome</keyword>
<dbReference type="InterPro" id="IPR052650">
    <property type="entry name" value="Zinc_finger_CCCH"/>
</dbReference>
<feature type="compositionally biased region" description="Basic and acidic residues" evidence="5">
    <location>
        <begin position="545"/>
        <end position="556"/>
    </location>
</feature>
<dbReference type="Pfam" id="PF23030">
    <property type="entry name" value="SCAF11-like_C"/>
    <property type="match status" value="1"/>
</dbReference>
<feature type="compositionally biased region" description="Basic and acidic residues" evidence="5">
    <location>
        <begin position="202"/>
        <end position="231"/>
    </location>
</feature>
<feature type="domain" description="C3H1-type" evidence="6">
    <location>
        <begin position="234"/>
        <end position="261"/>
    </location>
</feature>
<evidence type="ECO:0000256" key="2">
    <source>
        <dbReference type="ARBA" id="ARBA00022771"/>
    </source>
</evidence>
<evidence type="ECO:0000313" key="7">
    <source>
        <dbReference type="EMBL" id="KAH0904240.1"/>
    </source>
</evidence>
<feature type="compositionally biased region" description="Acidic residues" evidence="5">
    <location>
        <begin position="557"/>
        <end position="576"/>
    </location>
</feature>
<dbReference type="InterPro" id="IPR036855">
    <property type="entry name" value="Znf_CCCH_sf"/>
</dbReference>
<evidence type="ECO:0000313" key="8">
    <source>
        <dbReference type="Proteomes" id="UP000824890"/>
    </source>
</evidence>
<dbReference type="PANTHER" id="PTHR36886">
    <property type="entry name" value="PROTEIN FRIGIDA-ESSENTIAL 1"/>
    <property type="match status" value="1"/>
</dbReference>
<feature type="non-terminal residue" evidence="7">
    <location>
        <position position="1"/>
    </location>
</feature>
<name>A0ABQ8BJ01_BRANA</name>
<protein>
    <recommendedName>
        <fullName evidence="6">C3H1-type domain-containing protein</fullName>
    </recommendedName>
</protein>
<evidence type="ECO:0000256" key="3">
    <source>
        <dbReference type="ARBA" id="ARBA00022833"/>
    </source>
</evidence>
<dbReference type="InterPro" id="IPR000571">
    <property type="entry name" value="Znf_CCCH"/>
</dbReference>
<dbReference type="EMBL" id="JAGKQM010000011">
    <property type="protein sequence ID" value="KAH0904240.1"/>
    <property type="molecule type" value="Genomic_DNA"/>
</dbReference>
<feature type="region of interest" description="Disordered" evidence="5">
    <location>
        <begin position="257"/>
        <end position="294"/>
    </location>
</feature>
<accession>A0ABQ8BJ01</accession>
<feature type="compositionally biased region" description="Polar residues" evidence="5">
    <location>
        <begin position="269"/>
        <end position="283"/>
    </location>
</feature>
<feature type="region of interest" description="Disordered" evidence="5">
    <location>
        <begin position="541"/>
        <end position="582"/>
    </location>
</feature>
<sequence>ALEMSGSGRKHVSKWDSKEEDTHHHPSVDVTSGSHYRDKDPQPVLFNADSNANASRRSVNDQHSGQARTRSRASQNNDNSYYFEQDETRQQLSHRSDSRSYSRSRSRSRSPVYRPRRDHAGSYDRHKKTRTRDEFSKRGGDQSSSDYGWEDKASRKPRETRYHHSNDFREEEATMMKAARSSDYHDTDFPEEEHSRRGHLHGLSDPRLRRHRGELTGEKETQLRGGDGEGRFRRSSEIPCKFFAAGNCRNGHHCRFSHHRGADRKQPQENKNSFYRQDNNYHSGHNRWNGDERLDNGKLSKGTCETKGSGWIGDMEMSPDWNFGAHNLEKHMKEAEPGGVGVIGQSSKSRVDDQRSSGMYSYGDNKPMLEKPIVADSHQNYNNVVNTAPVQAYNQNYHDVLPYQNSPTPGGTQQQVIAPAPAPAAATDFSLNLSKPVSGKAYQDNHHSVEEKAIPVQSGVTREQIDQISNISATIAQLLANGRPLPQLTQALQMPSSLAVQPNHATQSNTPLGMSADTDEAPLVTASQVSNVDEIQVLPVNPKASSKEEECKKAGEEADNIVDEDADDGSDEEEEDKKEMKDTKGMRTFKFALVEIVKELLKPAWKEGKMKKDGYKNIVKKVVEKVTGSMPSGNVPQTQEKIDHYLSASKPKLTKLVQAYISKAKKT</sequence>
<feature type="compositionally biased region" description="Polar residues" evidence="5">
    <location>
        <begin position="48"/>
        <end position="82"/>
    </location>
</feature>
<gene>
    <name evidence="7" type="ORF">HID58_043743</name>
</gene>
<comment type="caution">
    <text evidence="7">The sequence shown here is derived from an EMBL/GenBank/DDBJ whole genome shotgun (WGS) entry which is preliminary data.</text>
</comment>
<evidence type="ECO:0000256" key="5">
    <source>
        <dbReference type="SAM" id="MobiDB-lite"/>
    </source>
</evidence>
<proteinExistence type="predicted"/>
<dbReference type="Gene3D" id="4.10.1000.10">
    <property type="entry name" value="Zinc finger, CCCH-type"/>
    <property type="match status" value="1"/>
</dbReference>
<dbReference type="SUPFAM" id="SSF90229">
    <property type="entry name" value="CCCH zinc finger"/>
    <property type="match status" value="1"/>
</dbReference>
<evidence type="ECO:0000259" key="6">
    <source>
        <dbReference type="PROSITE" id="PS50103"/>
    </source>
</evidence>
<dbReference type="PROSITE" id="PS50103">
    <property type="entry name" value="ZF_C3H1"/>
    <property type="match status" value="1"/>
</dbReference>
<dbReference type="InterPro" id="IPR041367">
    <property type="entry name" value="Znf-CCCH_4"/>
</dbReference>